<organism evidence="3">
    <name type="scientific">marine sediment metagenome</name>
    <dbReference type="NCBI Taxonomy" id="412755"/>
    <lineage>
        <taxon>unclassified sequences</taxon>
        <taxon>metagenomes</taxon>
        <taxon>ecological metagenomes</taxon>
    </lineage>
</organism>
<evidence type="ECO:0000259" key="2">
    <source>
        <dbReference type="PROSITE" id="PS51987"/>
    </source>
</evidence>
<protein>
    <recommendedName>
        <fullName evidence="2">GS catalytic domain-containing protein</fullName>
    </recommendedName>
</protein>
<feature type="domain" description="GS catalytic" evidence="2">
    <location>
        <begin position="1"/>
        <end position="301"/>
    </location>
</feature>
<reference evidence="3" key="1">
    <citation type="journal article" date="2015" name="Nature">
        <title>Complex archaea that bridge the gap between prokaryotes and eukaryotes.</title>
        <authorList>
            <person name="Spang A."/>
            <person name="Saw J.H."/>
            <person name="Jorgensen S.L."/>
            <person name="Zaremba-Niedzwiedzka K."/>
            <person name="Martijn J."/>
            <person name="Lind A.E."/>
            <person name="van Eijk R."/>
            <person name="Schleper C."/>
            <person name="Guy L."/>
            <person name="Ettema T.J."/>
        </authorList>
    </citation>
    <scope>NUCLEOTIDE SEQUENCE</scope>
</reference>
<sequence>GENGPGELYNPIPSSIYQQNPTLDRMGLMQTLQNHLLNVGIDVLYLNHEFFPSQWEINWMHDHALNTADQTFTFKYICKEFVAQNNFHLTFMSRPTTDGGGSGYHIHLSLSDQKTRKNLFDQPDGQFGMSDLMRHFLGGQMAHAKGMSAILAPTINSYKRYVPDSFAPYYLAWGLDNRTVYCRVPEERGSATRVENRAPGADANPYLVFAAAFAAGLDGIEKEIDPGEHAVGDIYGVEPGTYENIPFYLSDALTELKADTVLCDALGPELIRAFVALKEDELARFRKHVTDWEFNEYAAKL</sequence>
<dbReference type="GO" id="GO:0016020">
    <property type="term" value="C:membrane"/>
    <property type="evidence" value="ECO:0007669"/>
    <property type="project" value="TreeGrafter"/>
</dbReference>
<dbReference type="EMBL" id="LAZR01020814">
    <property type="protein sequence ID" value="KKL87526.1"/>
    <property type="molecule type" value="Genomic_DNA"/>
</dbReference>
<dbReference type="Pfam" id="PF00120">
    <property type="entry name" value="Gln-synt_C"/>
    <property type="match status" value="1"/>
</dbReference>
<comment type="caution">
    <text evidence="3">The sequence shown here is derived from an EMBL/GenBank/DDBJ whole genome shotgun (WGS) entry which is preliminary data.</text>
</comment>
<evidence type="ECO:0000313" key="3">
    <source>
        <dbReference type="EMBL" id="KKL87526.1"/>
    </source>
</evidence>
<accession>A0A0F9GAL3</accession>
<dbReference type="InterPro" id="IPR014746">
    <property type="entry name" value="Gln_synth/guanido_kin_cat_dom"/>
</dbReference>
<dbReference type="InterPro" id="IPR008146">
    <property type="entry name" value="Gln_synth_cat_dom"/>
</dbReference>
<evidence type="ECO:0000256" key="1">
    <source>
        <dbReference type="ARBA" id="ARBA00009897"/>
    </source>
</evidence>
<dbReference type="GO" id="GO:0005737">
    <property type="term" value="C:cytoplasm"/>
    <property type="evidence" value="ECO:0007669"/>
    <property type="project" value="TreeGrafter"/>
</dbReference>
<dbReference type="PROSITE" id="PS51987">
    <property type="entry name" value="GS_CATALYTIC"/>
    <property type="match status" value="1"/>
</dbReference>
<dbReference type="Gene3D" id="3.30.590.10">
    <property type="entry name" value="Glutamine synthetase/guanido kinase, catalytic domain"/>
    <property type="match status" value="1"/>
</dbReference>
<feature type="non-terminal residue" evidence="3">
    <location>
        <position position="1"/>
    </location>
</feature>
<dbReference type="PANTHER" id="PTHR43407:SF1">
    <property type="entry name" value="LENGSIN"/>
    <property type="match status" value="1"/>
</dbReference>
<dbReference type="SMART" id="SM01230">
    <property type="entry name" value="Gln-synt_C"/>
    <property type="match status" value="1"/>
</dbReference>
<dbReference type="SUPFAM" id="SSF55931">
    <property type="entry name" value="Glutamine synthetase/guanido kinase"/>
    <property type="match status" value="1"/>
</dbReference>
<comment type="similarity">
    <text evidence="1">Belongs to the glutamine synthetase family.</text>
</comment>
<dbReference type="PANTHER" id="PTHR43407">
    <property type="entry name" value="GLUTAMINE SYNTHETASE"/>
    <property type="match status" value="1"/>
</dbReference>
<dbReference type="GO" id="GO:0004356">
    <property type="term" value="F:glutamine synthetase activity"/>
    <property type="evidence" value="ECO:0007669"/>
    <property type="project" value="InterPro"/>
</dbReference>
<gene>
    <name evidence="3" type="ORF">LCGC14_1933810</name>
</gene>
<proteinExistence type="inferred from homology"/>
<name>A0A0F9GAL3_9ZZZZ</name>
<dbReference type="AlphaFoldDB" id="A0A0F9GAL3"/>